<proteinExistence type="inferred from homology"/>
<gene>
    <name evidence="3" type="ORF">PFISCL1PPCAC_10711</name>
</gene>
<feature type="signal peptide" evidence="2">
    <location>
        <begin position="1"/>
        <end position="24"/>
    </location>
</feature>
<keyword evidence="2" id="KW-0732">Signal</keyword>
<dbReference type="GO" id="GO:0005737">
    <property type="term" value="C:cytoplasm"/>
    <property type="evidence" value="ECO:0007669"/>
    <property type="project" value="TreeGrafter"/>
</dbReference>
<dbReference type="Gene3D" id="3.30.70.330">
    <property type="match status" value="1"/>
</dbReference>
<dbReference type="Proteomes" id="UP001432322">
    <property type="component" value="Unassembled WGS sequence"/>
</dbReference>
<dbReference type="EMBL" id="BTSY01000003">
    <property type="protein sequence ID" value="GMT19414.1"/>
    <property type="molecule type" value="Genomic_DNA"/>
</dbReference>
<dbReference type="GO" id="GO:0019722">
    <property type="term" value="P:calcium-mediated signaling"/>
    <property type="evidence" value="ECO:0007669"/>
    <property type="project" value="InterPro"/>
</dbReference>
<name>A0AAV5VIR2_9BILA</name>
<dbReference type="GO" id="GO:0007617">
    <property type="term" value="P:mating behavior"/>
    <property type="evidence" value="ECO:0007669"/>
    <property type="project" value="UniProtKB-ARBA"/>
</dbReference>
<evidence type="ECO:0000256" key="1">
    <source>
        <dbReference type="ARBA" id="ARBA00008209"/>
    </source>
</evidence>
<comment type="similarity">
    <text evidence="1">Belongs to the RCAN family.</text>
</comment>
<dbReference type="SUPFAM" id="SSF54928">
    <property type="entry name" value="RNA-binding domain, RBD"/>
    <property type="match status" value="1"/>
</dbReference>
<dbReference type="CDD" id="cd12434">
    <property type="entry name" value="RRM_RCAN_like"/>
    <property type="match status" value="1"/>
</dbReference>
<reference evidence="3" key="1">
    <citation type="submission" date="2023-10" db="EMBL/GenBank/DDBJ databases">
        <title>Genome assembly of Pristionchus species.</title>
        <authorList>
            <person name="Yoshida K."/>
            <person name="Sommer R.J."/>
        </authorList>
    </citation>
    <scope>NUCLEOTIDE SEQUENCE</scope>
    <source>
        <strain evidence="3">RS5133</strain>
    </source>
</reference>
<feature type="non-terminal residue" evidence="3">
    <location>
        <position position="1"/>
    </location>
</feature>
<comment type="caution">
    <text evidence="3">The sequence shown here is derived from an EMBL/GenBank/DDBJ whole genome shotgun (WGS) entry which is preliminary data.</text>
</comment>
<keyword evidence="4" id="KW-1185">Reference proteome</keyword>
<dbReference type="FunFam" id="3.30.70.330:FF:000092">
    <property type="entry name" value="Calcipressin-2 isoform 2"/>
    <property type="match status" value="1"/>
</dbReference>
<dbReference type="GO" id="GO:0008597">
    <property type="term" value="F:calcium-dependent protein serine/threonine phosphatase regulator activity"/>
    <property type="evidence" value="ECO:0007669"/>
    <property type="project" value="TreeGrafter"/>
</dbReference>
<dbReference type="GO" id="GO:0003676">
    <property type="term" value="F:nucleic acid binding"/>
    <property type="evidence" value="ECO:0007669"/>
    <property type="project" value="InterPro"/>
</dbReference>
<evidence type="ECO:0000256" key="2">
    <source>
        <dbReference type="SAM" id="SignalP"/>
    </source>
</evidence>
<evidence type="ECO:0000313" key="3">
    <source>
        <dbReference type="EMBL" id="GMT19414.1"/>
    </source>
</evidence>
<protein>
    <submittedName>
        <fullName evidence="3">Uncharacterized protein</fullName>
    </submittedName>
</protein>
<sequence>HHLPPPLPSLLLLLSSKMVDLASTMYDDIENSRVDGKTIVLPSCKDELPNCIMITNIPDEVFNNIEQRANFSRLFTEVEENVHFDFLKSFKRVRLIFSSPENATTAKLIVQHLSFNGQQLKAFFAHRVILANSSPLLQPPPLEKQFLISPPCSPPVGWEQTHEMAPVVCSFDLMARLAAFAVEDTYEVHSGDDSMPRIVVSPCETPIDAPSSIEMPRTPRPLE</sequence>
<dbReference type="InterPro" id="IPR012677">
    <property type="entry name" value="Nucleotide-bd_a/b_plait_sf"/>
</dbReference>
<dbReference type="InterPro" id="IPR006931">
    <property type="entry name" value="Calcipressin"/>
</dbReference>
<accession>A0AAV5VIR2</accession>
<dbReference type="InterPro" id="IPR035979">
    <property type="entry name" value="RBD_domain_sf"/>
</dbReference>
<dbReference type="PANTHER" id="PTHR10300">
    <property type="entry name" value="CALCIPRESSIN"/>
    <property type="match status" value="1"/>
</dbReference>
<dbReference type="GO" id="GO:0005634">
    <property type="term" value="C:nucleus"/>
    <property type="evidence" value="ECO:0007669"/>
    <property type="project" value="TreeGrafter"/>
</dbReference>
<feature type="chain" id="PRO_5043753145" evidence="2">
    <location>
        <begin position="25"/>
        <end position="223"/>
    </location>
</feature>
<organism evidence="3 4">
    <name type="scientific">Pristionchus fissidentatus</name>
    <dbReference type="NCBI Taxonomy" id="1538716"/>
    <lineage>
        <taxon>Eukaryota</taxon>
        <taxon>Metazoa</taxon>
        <taxon>Ecdysozoa</taxon>
        <taxon>Nematoda</taxon>
        <taxon>Chromadorea</taxon>
        <taxon>Rhabditida</taxon>
        <taxon>Rhabditina</taxon>
        <taxon>Diplogasteromorpha</taxon>
        <taxon>Diplogasteroidea</taxon>
        <taxon>Neodiplogasteridae</taxon>
        <taxon>Pristionchus</taxon>
    </lineage>
</organism>
<dbReference type="AlphaFoldDB" id="A0AAV5VIR2"/>
<dbReference type="Pfam" id="PF04847">
    <property type="entry name" value="Calcipressin"/>
    <property type="match status" value="1"/>
</dbReference>
<dbReference type="PANTHER" id="PTHR10300:SF14">
    <property type="entry name" value="PROTEIN SARAH"/>
    <property type="match status" value="1"/>
</dbReference>
<evidence type="ECO:0000313" key="4">
    <source>
        <dbReference type="Proteomes" id="UP001432322"/>
    </source>
</evidence>